<dbReference type="RefSeq" id="XP_018143985.2">
    <property type="nucleotide sequence ID" value="XM_018290422.2"/>
</dbReference>
<sequence>MLIGERESQNSTPNCQLDSDYGIALMLILIPNGIGLVSLRLIGLSILILQHF</sequence>
<dbReference type="KEGG" id="pchm:VFPPC_17821"/>
<evidence type="ECO:0000313" key="2">
    <source>
        <dbReference type="EMBL" id="OWT42986.1"/>
    </source>
</evidence>
<dbReference type="AlphaFoldDB" id="A0A219AQC4"/>
<reference evidence="2 3" key="1">
    <citation type="journal article" date="2016" name="PLoS Pathog.">
        <title>Biosynthesis of antibiotic leucinostatins in bio-control fungus Purpureocillium lilacinum and their inhibition on phytophthora revealed by genome mining.</title>
        <authorList>
            <person name="Wang G."/>
            <person name="Liu Z."/>
            <person name="Lin R."/>
            <person name="Li E."/>
            <person name="Mao Z."/>
            <person name="Ling J."/>
            <person name="Yang Y."/>
            <person name="Yin W.B."/>
            <person name="Xie B."/>
        </authorList>
    </citation>
    <scope>NUCLEOTIDE SEQUENCE [LARGE SCALE GENOMIC DNA]</scope>
    <source>
        <strain evidence="2">170</strain>
    </source>
</reference>
<comment type="caution">
    <text evidence="2">The sequence shown here is derived from an EMBL/GenBank/DDBJ whole genome shotgun (WGS) entry which is preliminary data.</text>
</comment>
<keyword evidence="1" id="KW-0472">Membrane</keyword>
<gene>
    <name evidence="2" type="ORF">VFPPC_17821</name>
</gene>
<accession>A0A219AQC4</accession>
<dbReference type="Proteomes" id="UP000078397">
    <property type="component" value="Unassembled WGS sequence"/>
</dbReference>
<proteinExistence type="predicted"/>
<dbReference type="GeneID" id="28854416"/>
<organism evidence="2 3">
    <name type="scientific">Pochonia chlamydosporia 170</name>
    <dbReference type="NCBI Taxonomy" id="1380566"/>
    <lineage>
        <taxon>Eukaryota</taxon>
        <taxon>Fungi</taxon>
        <taxon>Dikarya</taxon>
        <taxon>Ascomycota</taxon>
        <taxon>Pezizomycotina</taxon>
        <taxon>Sordariomycetes</taxon>
        <taxon>Hypocreomycetidae</taxon>
        <taxon>Hypocreales</taxon>
        <taxon>Clavicipitaceae</taxon>
        <taxon>Pochonia</taxon>
    </lineage>
</organism>
<keyword evidence="3" id="KW-1185">Reference proteome</keyword>
<dbReference type="EMBL" id="LSBJ02000004">
    <property type="protein sequence ID" value="OWT42986.1"/>
    <property type="molecule type" value="Genomic_DNA"/>
</dbReference>
<evidence type="ECO:0000313" key="3">
    <source>
        <dbReference type="Proteomes" id="UP000078397"/>
    </source>
</evidence>
<keyword evidence="1" id="KW-1133">Transmembrane helix</keyword>
<keyword evidence="1" id="KW-0812">Transmembrane</keyword>
<evidence type="ECO:0000256" key="1">
    <source>
        <dbReference type="SAM" id="Phobius"/>
    </source>
</evidence>
<name>A0A219AQC4_METCM</name>
<feature type="transmembrane region" description="Helical" evidence="1">
    <location>
        <begin position="23"/>
        <end position="49"/>
    </location>
</feature>
<protein>
    <submittedName>
        <fullName evidence="2">Uncharacterized protein</fullName>
    </submittedName>
</protein>